<organism evidence="2 3">
    <name type="scientific">Nonomuraea africana</name>
    <dbReference type="NCBI Taxonomy" id="46171"/>
    <lineage>
        <taxon>Bacteria</taxon>
        <taxon>Bacillati</taxon>
        <taxon>Actinomycetota</taxon>
        <taxon>Actinomycetes</taxon>
        <taxon>Streptosporangiales</taxon>
        <taxon>Streptosporangiaceae</taxon>
        <taxon>Nonomuraea</taxon>
    </lineage>
</organism>
<proteinExistence type="predicted"/>
<evidence type="ECO:0000313" key="2">
    <source>
        <dbReference type="EMBL" id="MBE1564084.1"/>
    </source>
</evidence>
<keyword evidence="3" id="KW-1185">Reference proteome</keyword>
<evidence type="ECO:0000256" key="1">
    <source>
        <dbReference type="SAM" id="Phobius"/>
    </source>
</evidence>
<gene>
    <name evidence="2" type="ORF">H4W81_006863</name>
</gene>
<evidence type="ECO:0008006" key="4">
    <source>
        <dbReference type="Google" id="ProtNLM"/>
    </source>
</evidence>
<accession>A0ABR9KPZ1</accession>
<evidence type="ECO:0000313" key="3">
    <source>
        <dbReference type="Proteomes" id="UP000661607"/>
    </source>
</evidence>
<sequence length="54" mass="5417">MLSGLTVAIQSSAAATVIPWLGVFGAMIALIALLALPGGAPARRETRPLVTADS</sequence>
<protein>
    <recommendedName>
        <fullName evidence="4">MFS transporter</fullName>
    </recommendedName>
</protein>
<dbReference type="Proteomes" id="UP000661607">
    <property type="component" value="Unassembled WGS sequence"/>
</dbReference>
<name>A0ABR9KPZ1_9ACTN</name>
<dbReference type="RefSeq" id="WP_192778529.1">
    <property type="nucleotide sequence ID" value="NZ_BAAASY010000028.1"/>
</dbReference>
<comment type="caution">
    <text evidence="2">The sequence shown here is derived from an EMBL/GenBank/DDBJ whole genome shotgun (WGS) entry which is preliminary data.</text>
</comment>
<keyword evidence="1" id="KW-0472">Membrane</keyword>
<keyword evidence="1" id="KW-0812">Transmembrane</keyword>
<feature type="transmembrane region" description="Helical" evidence="1">
    <location>
        <begin position="24"/>
        <end position="42"/>
    </location>
</feature>
<keyword evidence="1" id="KW-1133">Transmembrane helix</keyword>
<dbReference type="EMBL" id="JADBEF010000001">
    <property type="protein sequence ID" value="MBE1564084.1"/>
    <property type="molecule type" value="Genomic_DNA"/>
</dbReference>
<reference evidence="2 3" key="1">
    <citation type="submission" date="2020-10" db="EMBL/GenBank/DDBJ databases">
        <title>Sequencing the genomes of 1000 actinobacteria strains.</title>
        <authorList>
            <person name="Klenk H.-P."/>
        </authorList>
    </citation>
    <scope>NUCLEOTIDE SEQUENCE [LARGE SCALE GENOMIC DNA]</scope>
    <source>
        <strain evidence="2 3">DSM 43748</strain>
    </source>
</reference>